<dbReference type="EMBL" id="CAMXCT020004004">
    <property type="protein sequence ID" value="CAL1160671.1"/>
    <property type="molecule type" value="Genomic_DNA"/>
</dbReference>
<reference evidence="2" key="2">
    <citation type="submission" date="2024-04" db="EMBL/GenBank/DDBJ databases">
        <authorList>
            <person name="Chen Y."/>
            <person name="Shah S."/>
            <person name="Dougan E. K."/>
            <person name="Thang M."/>
            <person name="Chan C."/>
        </authorList>
    </citation>
    <scope>NUCLEOTIDE SEQUENCE [LARGE SCALE GENOMIC DNA]</scope>
</reference>
<dbReference type="AlphaFoldDB" id="A0A9P1DBK0"/>
<comment type="caution">
    <text evidence="1">The sequence shown here is derived from an EMBL/GenBank/DDBJ whole genome shotgun (WGS) entry which is preliminary data.</text>
</comment>
<accession>A0A9P1DBK0</accession>
<reference evidence="1" key="1">
    <citation type="submission" date="2022-10" db="EMBL/GenBank/DDBJ databases">
        <authorList>
            <person name="Chen Y."/>
            <person name="Dougan E. K."/>
            <person name="Chan C."/>
            <person name="Rhodes N."/>
            <person name="Thang M."/>
        </authorList>
    </citation>
    <scope>NUCLEOTIDE SEQUENCE</scope>
</reference>
<dbReference type="EMBL" id="CAMXCT010004004">
    <property type="protein sequence ID" value="CAI4007296.1"/>
    <property type="molecule type" value="Genomic_DNA"/>
</dbReference>
<sequence>MNAEDDLQAEIEIALTAAMTDPNLSQGDYYDLCARLPSHCWAYEFISPKPGVLQNCCFIPKIGAMGLIGRCVASFGADVVLSIGSGAGLLEWLLSPRFKVICVDYFYTVSDSGDVNPWVIPQLHDAVRKLHEPWLTFVNPDDVFDDRDCGSAVLLCCWPQLKPSQLQRYAEHFSLAGCIFLIGENCHPEPQLAAEALGCDLPGYSEEVDCLSQPCALWSFAKSPKSEIQQAEKGLGCDAKLHAALHAGKETDET</sequence>
<dbReference type="Proteomes" id="UP001152797">
    <property type="component" value="Unassembled WGS sequence"/>
</dbReference>
<organism evidence="1">
    <name type="scientific">Cladocopium goreaui</name>
    <dbReference type="NCBI Taxonomy" id="2562237"/>
    <lineage>
        <taxon>Eukaryota</taxon>
        <taxon>Sar</taxon>
        <taxon>Alveolata</taxon>
        <taxon>Dinophyceae</taxon>
        <taxon>Suessiales</taxon>
        <taxon>Symbiodiniaceae</taxon>
        <taxon>Cladocopium</taxon>
    </lineage>
</organism>
<dbReference type="EMBL" id="CAMXCT030004004">
    <property type="protein sequence ID" value="CAL4794608.1"/>
    <property type="molecule type" value="Genomic_DNA"/>
</dbReference>
<gene>
    <name evidence="1" type="ORF">C1SCF055_LOCUS32861</name>
</gene>
<evidence type="ECO:0000313" key="2">
    <source>
        <dbReference type="EMBL" id="CAL1160671.1"/>
    </source>
</evidence>
<evidence type="ECO:0000313" key="1">
    <source>
        <dbReference type="EMBL" id="CAI4007296.1"/>
    </source>
</evidence>
<keyword evidence="3" id="KW-1185">Reference proteome</keyword>
<evidence type="ECO:0000313" key="3">
    <source>
        <dbReference type="Proteomes" id="UP001152797"/>
    </source>
</evidence>
<dbReference type="OrthoDB" id="6375980at2759"/>
<proteinExistence type="predicted"/>
<protein>
    <submittedName>
        <fullName evidence="1">Uncharacterized protein</fullName>
    </submittedName>
</protein>
<name>A0A9P1DBK0_9DINO</name>